<keyword evidence="4 6" id="KW-0547">Nucleotide-binding</keyword>
<dbReference type="GO" id="GO:0002101">
    <property type="term" value="P:tRNA wobble cytosine modification"/>
    <property type="evidence" value="ECO:0007669"/>
    <property type="project" value="UniProtKB-UniRule"/>
</dbReference>
<comment type="subcellular location">
    <subcellularLocation>
        <location evidence="6">Cytoplasm</location>
    </subcellularLocation>
</comment>
<feature type="domain" description="TiaS C-terminal zinc ribbon" evidence="10">
    <location>
        <begin position="351"/>
        <end position="391"/>
    </location>
</feature>
<evidence type="ECO:0000256" key="6">
    <source>
        <dbReference type="HAMAP-Rule" id="MF_01892"/>
    </source>
</evidence>
<dbReference type="Pfam" id="PF23783">
    <property type="entry name" value="Zn_ribbon_TiaS"/>
    <property type="match status" value="1"/>
</dbReference>
<dbReference type="Gene3D" id="3.30.70.2200">
    <property type="match status" value="1"/>
</dbReference>
<dbReference type="PANTHER" id="PTHR40705:SF1">
    <property type="entry name" value="TRNA(ILE2) 2-AGMATINYLCYTIDINE SYNTHETASE TIAS"/>
    <property type="match status" value="1"/>
</dbReference>
<dbReference type="Gene3D" id="3.90.600.20">
    <property type="match status" value="1"/>
</dbReference>
<accession>F2KPQ0</accession>
<reference evidence="11 12" key="1">
    <citation type="submission" date="2011-03" db="EMBL/GenBank/DDBJ databases">
        <title>The complete genome of Archaeoglobus veneficus SNP6.</title>
        <authorList>
            <consortium name="US DOE Joint Genome Institute (JGI-PGF)"/>
            <person name="Lucas S."/>
            <person name="Copeland A."/>
            <person name="Lapidus A."/>
            <person name="Bruce D."/>
            <person name="Goodwin L."/>
            <person name="Pitluck S."/>
            <person name="Kyrpides N."/>
            <person name="Mavromatis K."/>
            <person name="Pagani I."/>
            <person name="Ivanova N."/>
            <person name="Mikhailova N."/>
            <person name="Lu M."/>
            <person name="Detter J.C."/>
            <person name="Tapia R."/>
            <person name="Han C."/>
            <person name="Land M."/>
            <person name="Hauser L."/>
            <person name="Markowitz V."/>
            <person name="Cheng J.-F."/>
            <person name="Hugenholtz P."/>
            <person name="Woyke T."/>
            <person name="Wu D."/>
            <person name="Spring S."/>
            <person name="Brambilla E."/>
            <person name="Klenk H.-P."/>
            <person name="Eisen J.A."/>
        </authorList>
    </citation>
    <scope>NUCLEOTIDE SEQUENCE [LARGE SCALE GENOMIC DNA]</scope>
    <source>
        <strain>SNP6</strain>
    </source>
</reference>
<dbReference type="CDD" id="cd04482">
    <property type="entry name" value="RPA2_OBF_like"/>
    <property type="match status" value="1"/>
</dbReference>
<evidence type="ECO:0000256" key="3">
    <source>
        <dbReference type="ARBA" id="ARBA00022694"/>
    </source>
</evidence>
<keyword evidence="1 6" id="KW-0963">Cytoplasm</keyword>
<evidence type="ECO:0000256" key="4">
    <source>
        <dbReference type="ARBA" id="ARBA00022741"/>
    </source>
</evidence>
<dbReference type="GeneID" id="10394702"/>
<comment type="similarity">
    <text evidence="6">Belongs to the TiaS family.</text>
</comment>
<evidence type="ECO:0000256" key="1">
    <source>
        <dbReference type="ARBA" id="ARBA00022490"/>
    </source>
</evidence>
<feature type="domain" description="TiaS-like TCKD" evidence="9">
    <location>
        <begin position="5"/>
        <end position="62"/>
    </location>
</feature>
<dbReference type="InterPro" id="IPR013696">
    <property type="entry name" value="TiaS_FLD"/>
</dbReference>
<keyword evidence="3 6" id="KW-0819">tRNA processing</keyword>
<dbReference type="HOGENOM" id="CLU_675459_0_0_2"/>
<dbReference type="Gene3D" id="2.40.50.1010">
    <property type="match status" value="1"/>
</dbReference>
<dbReference type="GO" id="GO:0003676">
    <property type="term" value="F:nucleic acid binding"/>
    <property type="evidence" value="ECO:0007669"/>
    <property type="project" value="InterPro"/>
</dbReference>
<feature type="domain" description="OB" evidence="7">
    <location>
        <begin position="271"/>
        <end position="331"/>
    </location>
</feature>
<organism evidence="11 12">
    <name type="scientific">Archaeoglobus veneficus (strain DSM 11195 / SNP6)</name>
    <dbReference type="NCBI Taxonomy" id="693661"/>
    <lineage>
        <taxon>Archaea</taxon>
        <taxon>Methanobacteriati</taxon>
        <taxon>Methanobacteriota</taxon>
        <taxon>Archaeoglobi</taxon>
        <taxon>Archaeoglobales</taxon>
        <taxon>Archaeoglobaceae</taxon>
        <taxon>Archaeoglobus</taxon>
    </lineage>
</organism>
<keyword evidence="2 6" id="KW-0436">Ligase</keyword>
<dbReference type="Pfam" id="PF01336">
    <property type="entry name" value="tRNA_anti-codon"/>
    <property type="match status" value="1"/>
</dbReference>
<evidence type="ECO:0000313" key="12">
    <source>
        <dbReference type="Proteomes" id="UP000008136"/>
    </source>
</evidence>
<dbReference type="GO" id="GO:0016879">
    <property type="term" value="F:ligase activity, forming carbon-nitrogen bonds"/>
    <property type="evidence" value="ECO:0007669"/>
    <property type="project" value="UniProtKB-UniRule"/>
</dbReference>
<evidence type="ECO:0000256" key="2">
    <source>
        <dbReference type="ARBA" id="ARBA00022598"/>
    </source>
</evidence>
<proteinExistence type="inferred from homology"/>
<dbReference type="RefSeq" id="WP_013684236.1">
    <property type="nucleotide sequence ID" value="NC_015320.1"/>
</dbReference>
<dbReference type="OrthoDB" id="39189at2157"/>
<evidence type="ECO:0000259" key="9">
    <source>
        <dbReference type="Pfam" id="PF22641"/>
    </source>
</evidence>
<evidence type="ECO:0000313" key="11">
    <source>
        <dbReference type="EMBL" id="AEA47578.1"/>
    </source>
</evidence>
<dbReference type="HAMAP" id="MF_01892">
    <property type="entry name" value="tRNA_Ile2_agm2C_synt"/>
    <property type="match status" value="1"/>
</dbReference>
<gene>
    <name evidence="6" type="primary">tiaS</name>
    <name evidence="11" type="ordered locus">Arcve_1578</name>
</gene>
<dbReference type="InterPro" id="IPR024913">
    <property type="entry name" value="tRNA_Ile2__agm2C_synt"/>
</dbReference>
<dbReference type="PANTHER" id="PTHR40705">
    <property type="entry name" value="TRNA(ILE2) 2-AGMATINYLCYTIDINE SYNTHETASE TIAS"/>
    <property type="match status" value="1"/>
</dbReference>
<dbReference type="InterPro" id="IPR053870">
    <property type="entry name" value="TiaS-like_TCKD"/>
</dbReference>
<name>F2KPQ0_ARCVS</name>
<evidence type="ECO:0000259" key="8">
    <source>
        <dbReference type="Pfam" id="PF08489"/>
    </source>
</evidence>
<keyword evidence="12" id="KW-1185">Reference proteome</keyword>
<dbReference type="AlphaFoldDB" id="F2KPQ0"/>
<dbReference type="Proteomes" id="UP000008136">
    <property type="component" value="Chromosome"/>
</dbReference>
<dbReference type="InterPro" id="IPR004365">
    <property type="entry name" value="NA-bd_OB_tRNA"/>
</dbReference>
<dbReference type="InterPro" id="IPR055394">
    <property type="entry name" value="Zn_ribbon_TiaS"/>
</dbReference>
<dbReference type="Pfam" id="PF08489">
    <property type="entry name" value="TiaS_FLD"/>
    <property type="match status" value="1"/>
</dbReference>
<keyword evidence="5 6" id="KW-0067">ATP-binding</keyword>
<comment type="function">
    <text evidence="6">ATP-dependent agmatine transferase that catalyzes the formation of 2-agmatinylcytidine (agm2C) at the wobble position (C34) of tRNA(Ile2), converting the codon specificity from AUG to AUA.</text>
</comment>
<dbReference type="EMBL" id="CP002588">
    <property type="protein sequence ID" value="AEA47578.1"/>
    <property type="molecule type" value="Genomic_DNA"/>
</dbReference>
<sequence>MKLWVGIDDTDSSRGMCTTYLAVLIVEELEERGLSVVGFPRLIRLNPTIPFKTRGNGAVSFLVEGNLDDVMDVVREKIEEYAMLEDEKTNPGAVFVDAENDRVMNALSKFALRAVRGVISLDEALFIIGKYMIPHLRYKLGRGLIGALAAVGLDLDDYTLEVLAYRKPERFGTPREYDEESFFEADRKTYPRTWDTVDWHNRVVVAVPGSPDPVLFGIRGDDLAAIREAFDTVETEPVDRYMTFVTNQATDMHLIHERNTNKLEDYHSYIVRGKVVEEPSTITGGHVFFAIETRFGDVKCAAFEPTKQFRDVIRELKAGDIVEVYGSMKKNTINLEKINIVRLAETYVYENPVCPVCGKRMESAGRGQGFRCRKCKTKALEKVARRVERKIEEGFYEVPPCARRHLSKPLVRMDVSKKHIFR</sequence>
<dbReference type="Pfam" id="PF22641">
    <property type="entry name" value="TiaS_TCKD"/>
    <property type="match status" value="1"/>
</dbReference>
<evidence type="ECO:0000259" key="7">
    <source>
        <dbReference type="Pfam" id="PF01336"/>
    </source>
</evidence>
<dbReference type="GO" id="GO:0005737">
    <property type="term" value="C:cytoplasm"/>
    <property type="evidence" value="ECO:0007669"/>
    <property type="project" value="UniProtKB-SubCell"/>
</dbReference>
<dbReference type="KEGG" id="ave:Arcve_1578"/>
<dbReference type="GO" id="GO:0005524">
    <property type="term" value="F:ATP binding"/>
    <property type="evidence" value="ECO:0007669"/>
    <property type="project" value="UniProtKB-KW"/>
</dbReference>
<feature type="domain" description="TiaS FLD" evidence="8">
    <location>
        <begin position="141"/>
        <end position="253"/>
    </location>
</feature>
<evidence type="ECO:0000256" key="5">
    <source>
        <dbReference type="ARBA" id="ARBA00022840"/>
    </source>
</evidence>
<protein>
    <recommendedName>
        <fullName evidence="6">tRNA(Ile2) 2-agmatinylcytidine synthetase TiaS</fullName>
        <shortName evidence="6">tRNA(Ile2)-agm2C synthetase</shortName>
        <ecNumber evidence="6">6.3.4.22</ecNumber>
    </recommendedName>
    <alternativeName>
        <fullName evidence="6">tRNA(Ile2) agmatidine synthetase</fullName>
    </alternativeName>
</protein>
<dbReference type="EC" id="6.3.4.22" evidence="6"/>
<dbReference type="eggNOG" id="arCOG01115">
    <property type="taxonomic scope" value="Archaea"/>
</dbReference>
<dbReference type="STRING" id="693661.Arcve_1578"/>
<evidence type="ECO:0000259" key="10">
    <source>
        <dbReference type="Pfam" id="PF23783"/>
    </source>
</evidence>
<comment type="catalytic activity">
    <reaction evidence="6">
        <text>cytidine(34) in tRNA(Ile2) + agmatine + ATP + H2O = 2-agmatinylcytidine(34) in tRNA(Ile2) + AMP + 2 phosphate + 2 H(+)</text>
        <dbReference type="Rhea" id="RHEA:43608"/>
        <dbReference type="Rhea" id="RHEA-COMP:10625"/>
        <dbReference type="Rhea" id="RHEA-COMP:10626"/>
        <dbReference type="ChEBI" id="CHEBI:15377"/>
        <dbReference type="ChEBI" id="CHEBI:15378"/>
        <dbReference type="ChEBI" id="CHEBI:30616"/>
        <dbReference type="ChEBI" id="CHEBI:43474"/>
        <dbReference type="ChEBI" id="CHEBI:58145"/>
        <dbReference type="ChEBI" id="CHEBI:82748"/>
        <dbReference type="ChEBI" id="CHEBI:83545"/>
        <dbReference type="ChEBI" id="CHEBI:456215"/>
        <dbReference type="EC" id="6.3.4.22"/>
    </reaction>
</comment>